<dbReference type="AlphaFoldDB" id="A0A7W5ZJ24"/>
<dbReference type="EMBL" id="JACIBY010000003">
    <property type="protein sequence ID" value="MBB3838056.1"/>
    <property type="molecule type" value="Genomic_DNA"/>
</dbReference>
<comment type="caution">
    <text evidence="1">The sequence shown here is derived from an EMBL/GenBank/DDBJ whole genome shotgun (WGS) entry which is preliminary data.</text>
</comment>
<reference evidence="1 2" key="1">
    <citation type="submission" date="2020-08" db="EMBL/GenBank/DDBJ databases">
        <title>Genomic Encyclopedia of Type Strains, Phase IV (KMG-IV): sequencing the most valuable type-strain genomes for metagenomic binning, comparative biology and taxonomic classification.</title>
        <authorList>
            <person name="Goeker M."/>
        </authorList>
    </citation>
    <scope>NUCLEOTIDE SEQUENCE [LARGE SCALE GENOMIC DNA]</scope>
    <source>
        <strain evidence="1 2">DSM 17976</strain>
    </source>
</reference>
<gene>
    <name evidence="1" type="ORF">FHS57_002053</name>
</gene>
<organism evidence="1 2">
    <name type="scientific">Runella defluvii</name>
    <dbReference type="NCBI Taxonomy" id="370973"/>
    <lineage>
        <taxon>Bacteria</taxon>
        <taxon>Pseudomonadati</taxon>
        <taxon>Bacteroidota</taxon>
        <taxon>Cytophagia</taxon>
        <taxon>Cytophagales</taxon>
        <taxon>Spirosomataceae</taxon>
        <taxon>Runella</taxon>
    </lineage>
</organism>
<keyword evidence="2" id="KW-1185">Reference proteome</keyword>
<sequence length="111" mass="12653">MCEFKTLHLDDKLGYVLQCIHCKQITIGFGILVFSRTVTEFYKLVQDTHSCYAHHLAMGIDPKLRSIPFLQLSEHSCVTVSLNDLYYLGELLDFACAKLQLEKMIASLPNN</sequence>
<dbReference type="RefSeq" id="WP_183973096.1">
    <property type="nucleotide sequence ID" value="NZ_JACIBY010000003.1"/>
</dbReference>
<name>A0A7W5ZJ24_9BACT</name>
<protein>
    <submittedName>
        <fullName evidence="1">Uncharacterized protein</fullName>
    </submittedName>
</protein>
<evidence type="ECO:0000313" key="1">
    <source>
        <dbReference type="EMBL" id="MBB3838056.1"/>
    </source>
</evidence>
<proteinExistence type="predicted"/>
<dbReference type="Proteomes" id="UP000541352">
    <property type="component" value="Unassembled WGS sequence"/>
</dbReference>
<evidence type="ECO:0000313" key="2">
    <source>
        <dbReference type="Proteomes" id="UP000541352"/>
    </source>
</evidence>
<accession>A0A7W5ZJ24</accession>